<evidence type="ECO:0000259" key="3">
    <source>
        <dbReference type="PROSITE" id="PS51186"/>
    </source>
</evidence>
<protein>
    <submittedName>
        <fullName evidence="4">Ribosomal protein S18 acetylase RimI-like enzyme</fullName>
    </submittedName>
</protein>
<keyword evidence="2" id="KW-0012">Acyltransferase</keyword>
<dbReference type="RefSeq" id="WP_209865613.1">
    <property type="nucleotide sequence ID" value="NZ_JAGGLD010000008.1"/>
</dbReference>
<sequence>MIRRLELSDPDMVEQIWHLQHAAYRLEAAAIGLRHTPELPDTFESIAASTDLFFGWITDENEVRAAITIGQDDPKVIAIHRLMIHPEHLRQGFGKAMVRYIIQAYPNANCFVVYAGVRNAPAIRLYESLGFVAKETYKAALGIELIRMSRQNE</sequence>
<keyword evidence="1" id="KW-0808">Transferase</keyword>
<evidence type="ECO:0000256" key="2">
    <source>
        <dbReference type="ARBA" id="ARBA00023315"/>
    </source>
</evidence>
<reference evidence="4 5" key="1">
    <citation type="submission" date="2021-03" db="EMBL/GenBank/DDBJ databases">
        <title>Genomic Encyclopedia of Type Strains, Phase IV (KMG-IV): sequencing the most valuable type-strain genomes for metagenomic binning, comparative biology and taxonomic classification.</title>
        <authorList>
            <person name="Goeker M."/>
        </authorList>
    </citation>
    <scope>NUCLEOTIDE SEQUENCE [LARGE SCALE GENOMIC DNA]</scope>
    <source>
        <strain evidence="4 5">DSM 26806</strain>
    </source>
</reference>
<dbReference type="PANTHER" id="PTHR43420">
    <property type="entry name" value="ACETYLTRANSFERASE"/>
    <property type="match status" value="1"/>
</dbReference>
<dbReference type="PANTHER" id="PTHR43420:SF12">
    <property type="entry name" value="N-ACETYLTRANSFERASE DOMAIN-CONTAINING PROTEIN"/>
    <property type="match status" value="1"/>
</dbReference>
<name>A0ABS4JL94_9BACL</name>
<gene>
    <name evidence="4" type="ORF">J2Z69_003560</name>
</gene>
<evidence type="ECO:0000256" key="1">
    <source>
        <dbReference type="ARBA" id="ARBA00022679"/>
    </source>
</evidence>
<dbReference type="InterPro" id="IPR050680">
    <property type="entry name" value="YpeA/RimI_acetyltransf"/>
</dbReference>
<dbReference type="Pfam" id="PF00583">
    <property type="entry name" value="Acetyltransf_1"/>
    <property type="match status" value="1"/>
</dbReference>
<evidence type="ECO:0000313" key="5">
    <source>
        <dbReference type="Proteomes" id="UP001519288"/>
    </source>
</evidence>
<dbReference type="SUPFAM" id="SSF55729">
    <property type="entry name" value="Acyl-CoA N-acyltransferases (Nat)"/>
    <property type="match status" value="1"/>
</dbReference>
<dbReference type="InterPro" id="IPR000182">
    <property type="entry name" value="GNAT_dom"/>
</dbReference>
<dbReference type="Gene3D" id="3.40.630.30">
    <property type="match status" value="1"/>
</dbReference>
<evidence type="ECO:0000313" key="4">
    <source>
        <dbReference type="EMBL" id="MBP2002487.1"/>
    </source>
</evidence>
<feature type="domain" description="N-acetyltransferase" evidence="3">
    <location>
        <begin position="1"/>
        <end position="153"/>
    </location>
</feature>
<dbReference type="Proteomes" id="UP001519288">
    <property type="component" value="Unassembled WGS sequence"/>
</dbReference>
<keyword evidence="5" id="KW-1185">Reference proteome</keyword>
<accession>A0ABS4JL94</accession>
<dbReference type="InterPro" id="IPR016181">
    <property type="entry name" value="Acyl_CoA_acyltransferase"/>
</dbReference>
<dbReference type="EMBL" id="JAGGLD010000008">
    <property type="protein sequence ID" value="MBP2002487.1"/>
    <property type="molecule type" value="Genomic_DNA"/>
</dbReference>
<dbReference type="PROSITE" id="PS51186">
    <property type="entry name" value="GNAT"/>
    <property type="match status" value="1"/>
</dbReference>
<dbReference type="CDD" id="cd04301">
    <property type="entry name" value="NAT_SF"/>
    <property type="match status" value="1"/>
</dbReference>
<comment type="caution">
    <text evidence="4">The sequence shown here is derived from an EMBL/GenBank/DDBJ whole genome shotgun (WGS) entry which is preliminary data.</text>
</comment>
<proteinExistence type="predicted"/>
<organism evidence="4 5">
    <name type="scientific">Paenibacillus shirakamiensis</name>
    <dbReference type="NCBI Taxonomy" id="1265935"/>
    <lineage>
        <taxon>Bacteria</taxon>
        <taxon>Bacillati</taxon>
        <taxon>Bacillota</taxon>
        <taxon>Bacilli</taxon>
        <taxon>Bacillales</taxon>
        <taxon>Paenibacillaceae</taxon>
        <taxon>Paenibacillus</taxon>
    </lineage>
</organism>